<dbReference type="AlphaFoldDB" id="A0A8M6Z0C8"/>
<evidence type="ECO:0000259" key="3">
    <source>
        <dbReference type="PROSITE" id="PS50228"/>
    </source>
</evidence>
<sequence length="119" mass="13133">MLLNFGLLISYVPDDYNLMFAKTVVICEGHLGVVKCGPMSGIVIFDANYGRTDNTTCLRRPHRRHLNTNCTSPNTLDIVTKSCAGRHCILAASNDVFSDPCIGTRKYLKVVFGCAGYDR</sequence>
<name>A0A8M6Z0C8_DANRE</name>
<dbReference type="HOGENOM" id="CLU_143201_0_0_1"/>
<dbReference type="FunFam" id="2.60.120.740:FF:000001">
    <property type="entry name" value="Adhesion G protein-coupled receptor L2"/>
    <property type="match status" value="1"/>
</dbReference>
<protein>
    <submittedName>
        <fullName evidence="6">D-galactoside-specific lectin isoform X1</fullName>
    </submittedName>
    <submittedName>
        <fullName evidence="4">Si:ch1073-75o15.4</fullName>
    </submittedName>
</protein>
<dbReference type="PROSITE" id="PS50228">
    <property type="entry name" value="SUEL_LECTIN"/>
    <property type="match status" value="1"/>
</dbReference>
<dbReference type="GeneID" id="100333730"/>
<accession>E9QHT6</accession>
<dbReference type="GO" id="GO:0030246">
    <property type="term" value="F:carbohydrate binding"/>
    <property type="evidence" value="ECO:0007669"/>
    <property type="project" value="UniProtKB-KW"/>
</dbReference>
<proteinExistence type="predicted"/>
<dbReference type="OMA" id="FCAVELI"/>
<evidence type="ECO:0000313" key="7">
    <source>
        <dbReference type="ZFIN" id="ZDB-GENE-100922-199"/>
    </source>
</evidence>
<dbReference type="AGR" id="ZFIN:ZDB-GENE-100922-199"/>
<evidence type="ECO:0000313" key="5">
    <source>
        <dbReference type="Proteomes" id="UP000000437"/>
    </source>
</evidence>
<dbReference type="Gene3D" id="2.60.120.740">
    <property type="match status" value="1"/>
</dbReference>
<dbReference type="EMBL" id="FP101857">
    <property type="status" value="NOT_ANNOTATED_CDS"/>
    <property type="molecule type" value="Genomic_DNA"/>
</dbReference>
<feature type="domain" description="SUEL-type lectin" evidence="3">
    <location>
        <begin position="26"/>
        <end position="115"/>
    </location>
</feature>
<keyword evidence="1" id="KW-0430">Lectin</keyword>
<reference evidence="4 5" key="2">
    <citation type="journal article" date="2013" name="Nature">
        <title>The zebrafish reference genome sequence and its relationship to the human genome.</title>
        <authorList>
            <consortium name="Genome Reference Consortium Zebrafish"/>
            <person name="Howe K."/>
            <person name="Clark M.D."/>
            <person name="Torroja C.F."/>
            <person name="Torrance J."/>
            <person name="Berthelot C."/>
            <person name="Muffato M."/>
            <person name="Collins J.E."/>
            <person name="Humphray S."/>
            <person name="McLaren K."/>
            <person name="Matthews L."/>
            <person name="McLaren S."/>
            <person name="Sealy I."/>
            <person name="Caccamo M."/>
            <person name="Churcher C."/>
            <person name="Scott C."/>
            <person name="Barrett J.C."/>
            <person name="Koch R."/>
            <person name="Rauch G.J."/>
            <person name="White S."/>
            <person name="Chow W."/>
            <person name="Kilian B."/>
            <person name="Quintais L.T."/>
            <person name="Guerra-Assuncao J.A."/>
            <person name="Zhou Y."/>
            <person name="Gu Y."/>
            <person name="Yen J."/>
            <person name="Vogel J.H."/>
            <person name="Eyre T."/>
            <person name="Redmond S."/>
            <person name="Banerjee R."/>
            <person name="Chi J."/>
            <person name="Fu B."/>
            <person name="Langley E."/>
            <person name="Maguire S.F."/>
            <person name="Laird G.K."/>
            <person name="Lloyd D."/>
            <person name="Kenyon E."/>
            <person name="Donaldson S."/>
            <person name="Sehra H."/>
            <person name="Almeida-King J."/>
            <person name="Loveland J."/>
            <person name="Trevanion S."/>
            <person name="Jones M."/>
            <person name="Quail M."/>
            <person name="Willey D."/>
            <person name="Hunt A."/>
            <person name="Burton J."/>
            <person name="Sims S."/>
            <person name="McLay K."/>
            <person name="Plumb B."/>
            <person name="Davis J."/>
            <person name="Clee C."/>
            <person name="Oliver K."/>
            <person name="Clark R."/>
            <person name="Riddle C."/>
            <person name="Elliot D."/>
            <person name="Eliott D."/>
            <person name="Threadgold G."/>
            <person name="Harden G."/>
            <person name="Ware D."/>
            <person name="Begum S."/>
            <person name="Mortimore B."/>
            <person name="Mortimer B."/>
            <person name="Kerry G."/>
            <person name="Heath P."/>
            <person name="Phillimore B."/>
            <person name="Tracey A."/>
            <person name="Corby N."/>
            <person name="Dunn M."/>
            <person name="Johnson C."/>
            <person name="Wood J."/>
            <person name="Clark S."/>
            <person name="Pelan S."/>
            <person name="Griffiths G."/>
            <person name="Smith M."/>
            <person name="Glithero R."/>
            <person name="Howden P."/>
            <person name="Barker N."/>
            <person name="Lloyd C."/>
            <person name="Stevens C."/>
            <person name="Harley J."/>
            <person name="Holt K."/>
            <person name="Panagiotidis G."/>
            <person name="Lovell J."/>
            <person name="Beasley H."/>
            <person name="Henderson C."/>
            <person name="Gordon D."/>
            <person name="Auger K."/>
            <person name="Wright D."/>
            <person name="Collins J."/>
            <person name="Raisen C."/>
            <person name="Dyer L."/>
            <person name="Leung K."/>
            <person name="Robertson L."/>
            <person name="Ambridge K."/>
            <person name="Leongamornlert D."/>
            <person name="McGuire S."/>
            <person name="Gilderthorp R."/>
            <person name="Griffiths C."/>
            <person name="Manthravadi D."/>
            <person name="Nichol S."/>
            <person name="Barker G."/>
            <person name="Whitehead S."/>
            <person name="Kay M."/>
            <person name="Brown J."/>
            <person name="Murnane C."/>
            <person name="Gray E."/>
            <person name="Humphries M."/>
            <person name="Sycamore N."/>
            <person name="Barker D."/>
            <person name="Saunders D."/>
            <person name="Wallis J."/>
            <person name="Babbage A."/>
            <person name="Hammond S."/>
            <person name="Mashreghi-Mohammadi M."/>
            <person name="Barr L."/>
            <person name="Martin S."/>
            <person name="Wray P."/>
            <person name="Ellington A."/>
            <person name="Matthews N."/>
            <person name="Ellwood M."/>
            <person name="Woodmansey R."/>
            <person name="Clark G."/>
            <person name="Cooper J."/>
            <person name="Cooper J."/>
            <person name="Tromans A."/>
            <person name="Grafham D."/>
            <person name="Skuce C."/>
            <person name="Pandian R."/>
            <person name="Andrews R."/>
            <person name="Harrison E."/>
            <person name="Kimberley A."/>
            <person name="Garnett J."/>
            <person name="Fosker N."/>
            <person name="Hall R."/>
            <person name="Garner P."/>
            <person name="Kelly D."/>
            <person name="Bird C."/>
            <person name="Palmer S."/>
            <person name="Gehring I."/>
            <person name="Berger A."/>
            <person name="Dooley C.M."/>
            <person name="Ersan-Urun Z."/>
            <person name="Eser C."/>
            <person name="Geiger H."/>
            <person name="Geisler M."/>
            <person name="Karotki L."/>
            <person name="Kirn A."/>
            <person name="Konantz J."/>
            <person name="Konantz M."/>
            <person name="Oberlander M."/>
            <person name="Rudolph-Geiger S."/>
            <person name="Teucke M."/>
            <person name="Lanz C."/>
            <person name="Raddatz G."/>
            <person name="Osoegawa K."/>
            <person name="Zhu B."/>
            <person name="Rapp A."/>
            <person name="Widaa S."/>
            <person name="Langford C."/>
            <person name="Yang F."/>
            <person name="Schuster S.C."/>
            <person name="Carter N.P."/>
            <person name="Harrow J."/>
            <person name="Ning Z."/>
            <person name="Herrero J."/>
            <person name="Searle S.M."/>
            <person name="Enright A."/>
            <person name="Geisler R."/>
            <person name="Plasterk R.H."/>
            <person name="Lee C."/>
            <person name="Westerfield M."/>
            <person name="de Jong P.J."/>
            <person name="Zon L.I."/>
            <person name="Postlethwait J.H."/>
            <person name="Nusslein-Volhard C."/>
            <person name="Hubbard T.J."/>
            <person name="Roest Crollius H."/>
            <person name="Rogers J."/>
            <person name="Stemple D.L."/>
        </authorList>
    </citation>
    <scope>NUCLEOTIDE SEQUENCE [LARGE SCALE GENOMIC DNA]</scope>
    <source>
        <strain evidence="4">Tuebingen</strain>
    </source>
</reference>
<dbReference type="eggNOG" id="KOG4729">
    <property type="taxonomic scope" value="Eukaryota"/>
</dbReference>
<dbReference type="RefSeq" id="XP_002663370.1">
    <property type="nucleotide sequence ID" value="XM_002663324.7"/>
</dbReference>
<evidence type="ECO:0000313" key="4">
    <source>
        <dbReference type="Ensembl" id="ENSDARP00000118860"/>
    </source>
</evidence>
<accession>A0A8M6Z0C8</accession>
<dbReference type="PANTHER" id="PTHR46780">
    <property type="entry name" value="PROTEIN EVA-1"/>
    <property type="match status" value="1"/>
</dbReference>
<dbReference type="Bgee" id="ENSDARG00000094478">
    <property type="expression patterns" value="Expressed in bone element and 18 other cell types or tissues"/>
</dbReference>
<reference evidence="4" key="1">
    <citation type="submission" date="2011-07" db="UniProtKB">
        <authorList>
            <consortium name="Ensembl"/>
        </authorList>
    </citation>
    <scope>IDENTIFICATION</scope>
    <source>
        <strain evidence="4">Tuebingen</strain>
    </source>
</reference>
<dbReference type="InterPro" id="IPR043159">
    <property type="entry name" value="Lectin_gal-bd_sf"/>
</dbReference>
<evidence type="ECO:0000256" key="1">
    <source>
        <dbReference type="ARBA" id="ARBA00022734"/>
    </source>
</evidence>
<dbReference type="STRING" id="7955.ENSDARP00000118860"/>
<gene>
    <name evidence="4 6 7" type="primary">si:ch1073-75o15.4</name>
</gene>
<organism evidence="4">
    <name type="scientific">Danio rerio</name>
    <name type="common">Zebrafish</name>
    <name type="synonym">Brachydanio rerio</name>
    <dbReference type="NCBI Taxonomy" id="7955"/>
    <lineage>
        <taxon>Eukaryota</taxon>
        <taxon>Metazoa</taxon>
        <taxon>Chordata</taxon>
        <taxon>Craniata</taxon>
        <taxon>Vertebrata</taxon>
        <taxon>Euteleostomi</taxon>
        <taxon>Actinopterygii</taxon>
        <taxon>Neopterygii</taxon>
        <taxon>Teleostei</taxon>
        <taxon>Ostariophysi</taxon>
        <taxon>Cypriniformes</taxon>
        <taxon>Danionidae</taxon>
        <taxon>Danioninae</taxon>
        <taxon>Danio</taxon>
    </lineage>
</organism>
<dbReference type="PaxDb" id="7955-ENSDARP00000118860"/>
<dbReference type="Pfam" id="PF02140">
    <property type="entry name" value="SUEL_Lectin"/>
    <property type="match status" value="1"/>
</dbReference>
<keyword evidence="5" id="KW-1185">Reference proteome</keyword>
<evidence type="ECO:0000313" key="6">
    <source>
        <dbReference type="RefSeq" id="XP_002663370.1"/>
    </source>
</evidence>
<dbReference type="OrthoDB" id="1100386at2759"/>
<dbReference type="Proteomes" id="UP000000437">
    <property type="component" value="Chromosome 9"/>
</dbReference>
<dbReference type="KEGG" id="dre:100333730"/>
<dbReference type="RefSeq" id="XP_073768586.1">
    <property type="nucleotide sequence ID" value="XM_073912485.1"/>
</dbReference>
<dbReference type="GeneTree" id="ENSGT00940000154285"/>
<dbReference type="SMR" id="A0A8M6Z0C8"/>
<keyword evidence="2" id="KW-0677">Repeat</keyword>
<dbReference type="Ensembl" id="ENSDART00000133501.3">
    <property type="protein sequence ID" value="ENSDARP00000118860.1"/>
    <property type="gene ID" value="ENSDARG00000094478.3"/>
</dbReference>
<evidence type="ECO:0000256" key="2">
    <source>
        <dbReference type="ARBA" id="ARBA00022737"/>
    </source>
</evidence>
<reference evidence="6" key="3">
    <citation type="submission" date="2025-04" db="UniProtKB">
        <authorList>
            <consortium name="RefSeq"/>
        </authorList>
    </citation>
    <scope>IDENTIFICATION</scope>
    <source>
        <strain evidence="6">Tuebingen</strain>
    </source>
</reference>
<dbReference type="ZFIN" id="ZDB-GENE-100922-199">
    <property type="gene designation" value="si:ch1073-75o15.4"/>
</dbReference>
<dbReference type="InterPro" id="IPR000922">
    <property type="entry name" value="Lectin_gal-bd_dom"/>
</dbReference>
<dbReference type="CDD" id="cd22836">
    <property type="entry name" value="Gal_Rha_Lectin_RBL_rpt2"/>
    <property type="match status" value="1"/>
</dbReference>
<dbReference type="EMBL" id="FP017164">
    <property type="status" value="NOT_ANNOTATED_CDS"/>
    <property type="molecule type" value="Genomic_DNA"/>
</dbReference>